<proteinExistence type="predicted"/>
<dbReference type="PANTHER" id="PTHR34070">
    <property type="entry name" value="ARMADILLO-TYPE FOLD"/>
    <property type="match status" value="1"/>
</dbReference>
<accession>A0A6L9EBX0</accession>
<name>A0A6L9EBX0_9FLAO</name>
<protein>
    <recommendedName>
        <fullName evidence="3">DNA alkylation repair enzyme</fullName>
    </recommendedName>
</protein>
<reference evidence="1 2" key="1">
    <citation type="submission" date="2020-01" db="EMBL/GenBank/DDBJ databases">
        <title>Bacteria diversity of Porities sp.</title>
        <authorList>
            <person name="Wang G."/>
        </authorList>
    </citation>
    <scope>NUCLEOTIDE SEQUENCE [LARGE SCALE GENOMIC DNA]</scope>
    <source>
        <strain evidence="1 2">R33</strain>
    </source>
</reference>
<dbReference type="Gene3D" id="1.25.10.90">
    <property type="match status" value="1"/>
</dbReference>
<dbReference type="PANTHER" id="PTHR34070:SF1">
    <property type="entry name" value="DNA ALKYLATION REPAIR PROTEIN"/>
    <property type="match status" value="1"/>
</dbReference>
<dbReference type="SUPFAM" id="SSF48371">
    <property type="entry name" value="ARM repeat"/>
    <property type="match status" value="1"/>
</dbReference>
<evidence type="ECO:0000313" key="2">
    <source>
        <dbReference type="Proteomes" id="UP000475249"/>
    </source>
</evidence>
<sequence>MIDFKVAEVRDFCEANSDPEIIKKYQRYFKEGYDGYGIDDKVFKRQIEIWVEQWKDEMTIESYLTLGDELMKNGRFDEKHVAISFLKSSRKDFSKDTFNRVGDWFDYGINNWATTDVLCMLVLSSLLFDKVIDFNDLKSWIDSESEWKRRAIPVALVELDKLTKDLNPKEAIELVAPLMLDDSEYVQKGIGTLLRGLWKKHPSQIEDFLVKWKDKCGRLIIQYSTEKMDKEHRKKFRKSK</sequence>
<dbReference type="Proteomes" id="UP000475249">
    <property type="component" value="Unassembled WGS sequence"/>
</dbReference>
<evidence type="ECO:0008006" key="3">
    <source>
        <dbReference type="Google" id="ProtNLM"/>
    </source>
</evidence>
<dbReference type="InterPro" id="IPR016024">
    <property type="entry name" value="ARM-type_fold"/>
</dbReference>
<dbReference type="InterPro" id="IPR014825">
    <property type="entry name" value="DNA_alkylation"/>
</dbReference>
<organism evidence="1 2">
    <name type="scientific">Poritiphilus flavus</name>
    <dbReference type="NCBI Taxonomy" id="2697053"/>
    <lineage>
        <taxon>Bacteria</taxon>
        <taxon>Pseudomonadati</taxon>
        <taxon>Bacteroidota</taxon>
        <taxon>Flavobacteriia</taxon>
        <taxon>Flavobacteriales</taxon>
        <taxon>Flavobacteriaceae</taxon>
        <taxon>Poritiphilus</taxon>
    </lineage>
</organism>
<dbReference type="Pfam" id="PF08713">
    <property type="entry name" value="DNA_alkylation"/>
    <property type="match status" value="1"/>
</dbReference>
<evidence type="ECO:0000313" key="1">
    <source>
        <dbReference type="EMBL" id="NAS12143.1"/>
    </source>
</evidence>
<comment type="caution">
    <text evidence="1">The sequence shown here is derived from an EMBL/GenBank/DDBJ whole genome shotgun (WGS) entry which is preliminary data.</text>
</comment>
<dbReference type="RefSeq" id="WP_161435168.1">
    <property type="nucleotide sequence ID" value="NZ_WXYO01000003.1"/>
</dbReference>
<dbReference type="EMBL" id="WXYO01000003">
    <property type="protein sequence ID" value="NAS12143.1"/>
    <property type="molecule type" value="Genomic_DNA"/>
</dbReference>
<dbReference type="AlphaFoldDB" id="A0A6L9EBX0"/>
<dbReference type="CDD" id="cd06561">
    <property type="entry name" value="AlkD_like"/>
    <property type="match status" value="1"/>
</dbReference>
<gene>
    <name evidence="1" type="ORF">GTQ38_09035</name>
</gene>
<keyword evidence="2" id="KW-1185">Reference proteome</keyword>